<protein>
    <submittedName>
        <fullName evidence="1">Uncharacterized protein</fullName>
    </submittedName>
</protein>
<accession>A0A391P308</accession>
<gene>
    <name evidence="1" type="ORF">KGMB01110_23710</name>
</gene>
<proteinExistence type="predicted"/>
<dbReference type="EMBL" id="BHGK01000001">
    <property type="protein sequence ID" value="GCA67935.1"/>
    <property type="molecule type" value="Genomic_DNA"/>
</dbReference>
<comment type="caution">
    <text evidence="1">The sequence shown here is derived from an EMBL/GenBank/DDBJ whole genome shotgun (WGS) entry which is preliminary data.</text>
</comment>
<keyword evidence="2" id="KW-1185">Reference proteome</keyword>
<evidence type="ECO:0000313" key="2">
    <source>
        <dbReference type="Proteomes" id="UP000265643"/>
    </source>
</evidence>
<dbReference type="RefSeq" id="WP_119298557.1">
    <property type="nucleotide sequence ID" value="NZ_BHGK01000001.1"/>
</dbReference>
<name>A0A391P308_9FIRM</name>
<evidence type="ECO:0000313" key="1">
    <source>
        <dbReference type="EMBL" id="GCA67935.1"/>
    </source>
</evidence>
<dbReference type="Proteomes" id="UP000265643">
    <property type="component" value="Unassembled WGS sequence"/>
</dbReference>
<dbReference type="AlphaFoldDB" id="A0A391P308"/>
<reference evidence="2" key="1">
    <citation type="submission" date="2018-09" db="EMBL/GenBank/DDBJ databases">
        <title>Draft Genome Sequence of Mediterraneibacter sp. KCTC 15684.</title>
        <authorList>
            <person name="Kim J.S."/>
            <person name="Han K.I."/>
            <person name="Suh M.K."/>
            <person name="Lee K.C."/>
            <person name="Eom M.K."/>
            <person name="Lee J.H."/>
            <person name="Park S.H."/>
            <person name="Kang S.W."/>
            <person name="Park J.E."/>
            <person name="Oh B.S."/>
            <person name="Yu S.Y."/>
            <person name="Choi S.H."/>
            <person name="Lee D.H."/>
            <person name="Yoon H."/>
            <person name="Kim B."/>
            <person name="Yang S.J."/>
            <person name="Lee J.S."/>
        </authorList>
    </citation>
    <scope>NUCLEOTIDE SEQUENCE [LARGE SCALE GENOMIC DNA]</scope>
    <source>
        <strain evidence="2">KCTC 15684</strain>
    </source>
</reference>
<sequence length="96" mass="11227">MEKCGGSRYEGFREQIMLQMQVAFTSYFEKFMGSRPDPELIRILVSMRLQGYMELIKGEYSVEERVRFAHEIGIHADAGTRALIQYLAEQKEACRR</sequence>
<organism evidence="1 2">
    <name type="scientific">Mediterraneibacter butyricigenes</name>
    <dbReference type="NCBI Taxonomy" id="2316025"/>
    <lineage>
        <taxon>Bacteria</taxon>
        <taxon>Bacillati</taxon>
        <taxon>Bacillota</taxon>
        <taxon>Clostridia</taxon>
        <taxon>Lachnospirales</taxon>
        <taxon>Lachnospiraceae</taxon>
        <taxon>Mediterraneibacter</taxon>
    </lineage>
</organism>